<dbReference type="EMBL" id="JAFNEN010002223">
    <property type="protein sequence ID" value="KAG8172939.1"/>
    <property type="molecule type" value="Genomic_DNA"/>
</dbReference>
<organism evidence="1 2">
    <name type="scientific">Oedothorax gibbosus</name>
    <dbReference type="NCBI Taxonomy" id="931172"/>
    <lineage>
        <taxon>Eukaryota</taxon>
        <taxon>Metazoa</taxon>
        <taxon>Ecdysozoa</taxon>
        <taxon>Arthropoda</taxon>
        <taxon>Chelicerata</taxon>
        <taxon>Arachnida</taxon>
        <taxon>Araneae</taxon>
        <taxon>Araneomorphae</taxon>
        <taxon>Entelegynae</taxon>
        <taxon>Araneoidea</taxon>
        <taxon>Linyphiidae</taxon>
        <taxon>Erigoninae</taxon>
        <taxon>Oedothorax</taxon>
    </lineage>
</organism>
<reference evidence="1 2" key="1">
    <citation type="journal article" date="2022" name="Nat. Ecol. Evol.">
        <title>A masculinizing supergene underlies an exaggerated male reproductive morph in a spider.</title>
        <authorList>
            <person name="Hendrickx F."/>
            <person name="De Corte Z."/>
            <person name="Sonet G."/>
            <person name="Van Belleghem S.M."/>
            <person name="Kostlbacher S."/>
            <person name="Vangestel C."/>
        </authorList>
    </citation>
    <scope>NUCLEOTIDE SEQUENCE [LARGE SCALE GENOMIC DNA]</scope>
    <source>
        <strain evidence="1">W744_W776</strain>
    </source>
</reference>
<proteinExistence type="predicted"/>
<sequence length="104" mass="12100">MFVTNIPSWLSQWIHYAYFARYWNQHRCCVPNRITPEMLTGEKILGFKQPLGRISSLLPLAIESGAEGRDWTRHYKAAVVPCPLDKEVSGWEPKKQPLGWENEE</sequence>
<gene>
    <name evidence="1" type="ORF">JTE90_025699</name>
</gene>
<protein>
    <submittedName>
        <fullName evidence="1">Uncharacterized protein</fullName>
    </submittedName>
</protein>
<accession>A0AAV6TM34</accession>
<dbReference type="Proteomes" id="UP000827092">
    <property type="component" value="Unassembled WGS sequence"/>
</dbReference>
<keyword evidence="2" id="KW-1185">Reference proteome</keyword>
<name>A0AAV6TM34_9ARAC</name>
<comment type="caution">
    <text evidence="1">The sequence shown here is derived from an EMBL/GenBank/DDBJ whole genome shotgun (WGS) entry which is preliminary data.</text>
</comment>
<evidence type="ECO:0000313" key="2">
    <source>
        <dbReference type="Proteomes" id="UP000827092"/>
    </source>
</evidence>
<evidence type="ECO:0000313" key="1">
    <source>
        <dbReference type="EMBL" id="KAG8172939.1"/>
    </source>
</evidence>
<dbReference type="AlphaFoldDB" id="A0AAV6TM34"/>